<evidence type="ECO:0000256" key="2">
    <source>
        <dbReference type="ARBA" id="ARBA00023125"/>
    </source>
</evidence>
<dbReference type="InterPro" id="IPR000524">
    <property type="entry name" value="Tscrpt_reg_HTH_GntR"/>
</dbReference>
<dbReference type="Gene3D" id="1.20.120.530">
    <property type="entry name" value="GntR ligand-binding domain-like"/>
    <property type="match status" value="1"/>
</dbReference>
<feature type="domain" description="HTH gntR-type" evidence="4">
    <location>
        <begin position="16"/>
        <end position="83"/>
    </location>
</feature>
<evidence type="ECO:0000313" key="5">
    <source>
        <dbReference type="EMBL" id="CAH2409615.1"/>
    </source>
</evidence>
<dbReference type="CDD" id="cd07377">
    <property type="entry name" value="WHTH_GntR"/>
    <property type="match status" value="1"/>
</dbReference>
<protein>
    <submittedName>
        <fullName evidence="5">GntR family transcriptional regulator</fullName>
    </submittedName>
</protein>
<dbReference type="SMART" id="SM00895">
    <property type="entry name" value="FCD"/>
    <property type="match status" value="1"/>
</dbReference>
<dbReference type="SMART" id="SM00345">
    <property type="entry name" value="HTH_GNTR"/>
    <property type="match status" value="1"/>
</dbReference>
<gene>
    <name evidence="5" type="ORF">MES5069_900016</name>
</gene>
<dbReference type="InterPro" id="IPR008920">
    <property type="entry name" value="TF_FadR/GntR_C"/>
</dbReference>
<evidence type="ECO:0000259" key="4">
    <source>
        <dbReference type="PROSITE" id="PS50949"/>
    </source>
</evidence>
<evidence type="ECO:0000256" key="1">
    <source>
        <dbReference type="ARBA" id="ARBA00023015"/>
    </source>
</evidence>
<dbReference type="InterPro" id="IPR036390">
    <property type="entry name" value="WH_DNA-bd_sf"/>
</dbReference>
<proteinExistence type="predicted"/>
<comment type="caution">
    <text evidence="5">The sequence shown here is derived from an EMBL/GenBank/DDBJ whole genome shotgun (WGS) entry which is preliminary data.</text>
</comment>
<dbReference type="InterPro" id="IPR036388">
    <property type="entry name" value="WH-like_DNA-bd_sf"/>
</dbReference>
<dbReference type="Pfam" id="PF07729">
    <property type="entry name" value="FCD"/>
    <property type="match status" value="1"/>
</dbReference>
<dbReference type="SUPFAM" id="SSF46785">
    <property type="entry name" value="Winged helix' DNA-binding domain"/>
    <property type="match status" value="1"/>
</dbReference>
<dbReference type="EMBL" id="CAKXZT010000191">
    <property type="protein sequence ID" value="CAH2409615.1"/>
    <property type="molecule type" value="Genomic_DNA"/>
</dbReference>
<evidence type="ECO:0000256" key="3">
    <source>
        <dbReference type="ARBA" id="ARBA00023163"/>
    </source>
</evidence>
<dbReference type="Proteomes" id="UP001153050">
    <property type="component" value="Unassembled WGS sequence"/>
</dbReference>
<organism evidence="5 6">
    <name type="scientific">Mesorhizobium escarrei</name>
    <dbReference type="NCBI Taxonomy" id="666018"/>
    <lineage>
        <taxon>Bacteria</taxon>
        <taxon>Pseudomonadati</taxon>
        <taxon>Pseudomonadota</taxon>
        <taxon>Alphaproteobacteria</taxon>
        <taxon>Hyphomicrobiales</taxon>
        <taxon>Phyllobacteriaceae</taxon>
        <taxon>Mesorhizobium</taxon>
    </lineage>
</organism>
<evidence type="ECO:0000313" key="6">
    <source>
        <dbReference type="Proteomes" id="UP001153050"/>
    </source>
</evidence>
<dbReference type="Pfam" id="PF00392">
    <property type="entry name" value="GntR"/>
    <property type="match status" value="1"/>
</dbReference>
<accession>A0ABM9EJQ4</accession>
<name>A0ABM9EJQ4_9HYPH</name>
<dbReference type="PROSITE" id="PS50949">
    <property type="entry name" value="HTH_GNTR"/>
    <property type="match status" value="1"/>
</dbReference>
<keyword evidence="3" id="KW-0804">Transcription</keyword>
<keyword evidence="6" id="KW-1185">Reference proteome</keyword>
<sequence>MATLTEMDEVIVEERALLSDRIRNALTDEIAAGVLTAGTALDEQQLADRFGASRTPVREALRQLAVSGLVEMRPRRGVVVTRMTAERIMDMFETMAEIEAMCVRLATYRMTPLERSHLLKLHDASKAMVEAGDYDAYDAFNREFHESIYRATHNSFLADQAIAVRTRLSAFRRTQLRQDDRIFRSRDEHNRLMEAISQGDGEEAARRMRAHMLNAASALDRYIAAHATDG</sequence>
<dbReference type="PANTHER" id="PTHR43537:SF49">
    <property type="entry name" value="TRANSCRIPTIONAL REGULATORY PROTEIN"/>
    <property type="match status" value="1"/>
</dbReference>
<keyword evidence="2" id="KW-0238">DNA-binding</keyword>
<dbReference type="SUPFAM" id="SSF48008">
    <property type="entry name" value="GntR ligand-binding domain-like"/>
    <property type="match status" value="1"/>
</dbReference>
<dbReference type="PRINTS" id="PR00035">
    <property type="entry name" value="HTHGNTR"/>
</dbReference>
<dbReference type="RefSeq" id="WP_254022651.1">
    <property type="nucleotide sequence ID" value="NZ_CAKXZT010000191.1"/>
</dbReference>
<keyword evidence="1" id="KW-0805">Transcription regulation</keyword>
<dbReference type="Gene3D" id="1.10.10.10">
    <property type="entry name" value="Winged helix-like DNA-binding domain superfamily/Winged helix DNA-binding domain"/>
    <property type="match status" value="1"/>
</dbReference>
<reference evidence="5 6" key="1">
    <citation type="submission" date="2022-03" db="EMBL/GenBank/DDBJ databases">
        <authorList>
            <person name="Brunel B."/>
        </authorList>
    </citation>
    <scope>NUCLEOTIDE SEQUENCE [LARGE SCALE GENOMIC DNA]</scope>
    <source>
        <strain evidence="5">STM5069sample</strain>
    </source>
</reference>
<dbReference type="InterPro" id="IPR011711">
    <property type="entry name" value="GntR_C"/>
</dbReference>
<dbReference type="PANTHER" id="PTHR43537">
    <property type="entry name" value="TRANSCRIPTIONAL REGULATOR, GNTR FAMILY"/>
    <property type="match status" value="1"/>
</dbReference>